<keyword evidence="1" id="KW-0812">Transmembrane</keyword>
<name>A0ABX8W0X4_9GAMM</name>
<evidence type="ECO:0000313" key="3">
    <source>
        <dbReference type="Proteomes" id="UP000824976"/>
    </source>
</evidence>
<keyword evidence="1" id="KW-0472">Membrane</keyword>
<evidence type="ECO:0008006" key="4">
    <source>
        <dbReference type="Google" id="ProtNLM"/>
    </source>
</evidence>
<evidence type="ECO:0000256" key="1">
    <source>
        <dbReference type="SAM" id="Phobius"/>
    </source>
</evidence>
<organism evidence="2 3">
    <name type="scientific">Dickeya zeae</name>
    <dbReference type="NCBI Taxonomy" id="204042"/>
    <lineage>
        <taxon>Bacteria</taxon>
        <taxon>Pseudomonadati</taxon>
        <taxon>Pseudomonadota</taxon>
        <taxon>Gammaproteobacteria</taxon>
        <taxon>Enterobacterales</taxon>
        <taxon>Pectobacteriaceae</taxon>
        <taxon>Dickeya</taxon>
    </lineage>
</organism>
<protein>
    <recommendedName>
        <fullName evidence="4">DUF4760 domain-containing protein</fullName>
    </recommendedName>
</protein>
<keyword evidence="3" id="KW-1185">Reference proteome</keyword>
<keyword evidence="1" id="KW-1133">Transmembrane helix</keyword>
<evidence type="ECO:0000313" key="2">
    <source>
        <dbReference type="EMBL" id="QYM92105.1"/>
    </source>
</evidence>
<dbReference type="RefSeq" id="WP_220178264.1">
    <property type="nucleotide sequence ID" value="NZ_CP040817.1"/>
</dbReference>
<reference evidence="2 3" key="1">
    <citation type="submission" date="2019-06" db="EMBL/GenBank/DDBJ databases">
        <title>Complete genome of Dickeya zeae PL65.</title>
        <authorList>
            <person name="Boluk G."/>
            <person name="Arif M."/>
        </authorList>
    </citation>
    <scope>NUCLEOTIDE SEQUENCE [LARGE SCALE GENOMIC DNA]</scope>
    <source>
        <strain evidence="2 3">PL65</strain>
    </source>
</reference>
<sequence>MWYKNVDFMISFKNFIMKYGVAFLCGGVGWMLLDVYVTKGIDASFVSACMDTALVIFAFVTLIEARKIWISRAKQDGYKIALELLNNKFIKVVMSHRLNDWLFRMDGFLRQFNDITRSTGVSSIPCILGKECEYIKNLMMKRDELSDLLYNVIFPLSQESQFDILRMRNVGVNFSSNTCGVMLKRHFECFLSLSIKCDGYVSAMTQCVSFYNDLQEGDGVIDSENRLKLQGYLDDFCNFNKEMGEIVYEIRQNLNQVTASKNKTILDYFDFN</sequence>
<dbReference type="EMBL" id="CP040817">
    <property type="protein sequence ID" value="QYM92105.1"/>
    <property type="molecule type" value="Genomic_DNA"/>
</dbReference>
<feature type="transmembrane region" description="Helical" evidence="1">
    <location>
        <begin position="12"/>
        <end position="33"/>
    </location>
</feature>
<accession>A0ABX8W0X4</accession>
<feature type="transmembrane region" description="Helical" evidence="1">
    <location>
        <begin position="45"/>
        <end position="65"/>
    </location>
</feature>
<gene>
    <name evidence="2" type="ORF">FGI21_09565</name>
</gene>
<proteinExistence type="predicted"/>
<dbReference type="Proteomes" id="UP000824976">
    <property type="component" value="Chromosome"/>
</dbReference>